<feature type="region of interest" description="Disordered" evidence="1">
    <location>
        <begin position="106"/>
        <end position="501"/>
    </location>
</feature>
<feature type="compositionally biased region" description="Acidic residues" evidence="1">
    <location>
        <begin position="128"/>
        <end position="137"/>
    </location>
</feature>
<feature type="compositionally biased region" description="Polar residues" evidence="1">
    <location>
        <begin position="246"/>
        <end position="257"/>
    </location>
</feature>
<dbReference type="RefSeq" id="WP_380704954.1">
    <property type="nucleotide sequence ID" value="NZ_JBHSAP010000015.1"/>
</dbReference>
<feature type="compositionally biased region" description="Basic and acidic residues" evidence="1">
    <location>
        <begin position="222"/>
        <end position="245"/>
    </location>
</feature>
<keyword evidence="3" id="KW-1185">Reference proteome</keyword>
<feature type="compositionally biased region" description="Basic and acidic residues" evidence="1">
    <location>
        <begin position="349"/>
        <end position="373"/>
    </location>
</feature>
<proteinExistence type="predicted"/>
<feature type="compositionally biased region" description="Polar residues" evidence="1">
    <location>
        <begin position="312"/>
        <end position="321"/>
    </location>
</feature>
<feature type="compositionally biased region" description="Basic and acidic residues" evidence="1">
    <location>
        <begin position="388"/>
        <end position="401"/>
    </location>
</feature>
<feature type="compositionally biased region" description="Basic and acidic residues" evidence="1">
    <location>
        <begin position="417"/>
        <end position="428"/>
    </location>
</feature>
<sequence>MAYSGGDYDVIVISTDPAGSQAAKEAARSGKTALLLQLNPGSVASVMCSTPVHGSIDPKQPVEGVDAYLIHPGDPGDDEWSEVRTTQQETDSHHSVYILQSLLTQSEHAAEDPGDSSVTEVEKGVAPEESEESEEEYPYTRTVWNNEGLQEEEREPFTAADIRRERDLKARRRLLHRPVPPSPTSEKRLETEQEEDQMEAPQPVLRERDIDLRRRLNGAYRRPVDNFRPKQEERQPSPPPEEKDSFLSSSFTNNQPFFQGKEEEEAVQEEPFQGERHGGDHTDRGYSSSVIPMNQGRLKSKRQGRPKETSSPKEASSQPVNNKLEPFSQKQRQSAKQTEEEIPGPMVWEAKRPRSKTEKPAPPKKEETAEERAPFSGMTYEPFSRNRRSGESQQTERKEATSKGPLSYQPPTSGKNDGIRLRSHESISEKGPFSQRQKKQITPREPAKETPPQRQPVRQNEESQRDNRSFMREEAARNILQNTSDHQGGLKRDNIDIEDPYGQSYEDFLEPFAHNNPQTEQLERRKLALRGLHNLINNLG</sequence>
<dbReference type="Proteomes" id="UP001595843">
    <property type="component" value="Unassembled WGS sequence"/>
</dbReference>
<evidence type="ECO:0000256" key="1">
    <source>
        <dbReference type="SAM" id="MobiDB-lite"/>
    </source>
</evidence>
<dbReference type="Gene3D" id="3.50.50.60">
    <property type="entry name" value="FAD/NAD(P)-binding domain"/>
    <property type="match status" value="1"/>
</dbReference>
<protein>
    <submittedName>
        <fullName evidence="2">Uncharacterized protein</fullName>
    </submittedName>
</protein>
<gene>
    <name evidence="2" type="ORF">ACFOUO_10550</name>
</gene>
<feature type="compositionally biased region" description="Basic and acidic residues" evidence="1">
    <location>
        <begin position="459"/>
        <end position="476"/>
    </location>
</feature>
<organism evidence="2 3">
    <name type="scientific">Salinithrix halophila</name>
    <dbReference type="NCBI Taxonomy" id="1485204"/>
    <lineage>
        <taxon>Bacteria</taxon>
        <taxon>Bacillati</taxon>
        <taxon>Bacillota</taxon>
        <taxon>Bacilli</taxon>
        <taxon>Bacillales</taxon>
        <taxon>Thermoactinomycetaceae</taxon>
        <taxon>Salinithrix</taxon>
    </lineage>
</organism>
<feature type="compositionally biased region" description="Basic and acidic residues" evidence="1">
    <location>
        <begin position="205"/>
        <end position="214"/>
    </location>
</feature>
<dbReference type="InterPro" id="IPR036188">
    <property type="entry name" value="FAD/NAD-bd_sf"/>
</dbReference>
<name>A0ABV8JEQ1_9BACL</name>
<evidence type="ECO:0000313" key="3">
    <source>
        <dbReference type="Proteomes" id="UP001595843"/>
    </source>
</evidence>
<dbReference type="EMBL" id="JBHSAP010000015">
    <property type="protein sequence ID" value="MFC4077236.1"/>
    <property type="molecule type" value="Genomic_DNA"/>
</dbReference>
<feature type="compositionally biased region" description="Basic and acidic residues" evidence="1">
    <location>
        <begin position="273"/>
        <end position="284"/>
    </location>
</feature>
<comment type="caution">
    <text evidence="2">The sequence shown here is derived from an EMBL/GenBank/DDBJ whole genome shotgun (WGS) entry which is preliminary data.</text>
</comment>
<accession>A0ABV8JEQ1</accession>
<evidence type="ECO:0000313" key="2">
    <source>
        <dbReference type="EMBL" id="MFC4077236.1"/>
    </source>
</evidence>
<reference evidence="3" key="1">
    <citation type="journal article" date="2019" name="Int. J. Syst. Evol. Microbiol.">
        <title>The Global Catalogue of Microorganisms (GCM) 10K type strain sequencing project: providing services to taxonomists for standard genome sequencing and annotation.</title>
        <authorList>
            <consortium name="The Broad Institute Genomics Platform"/>
            <consortium name="The Broad Institute Genome Sequencing Center for Infectious Disease"/>
            <person name="Wu L."/>
            <person name="Ma J."/>
        </authorList>
    </citation>
    <scope>NUCLEOTIDE SEQUENCE [LARGE SCALE GENOMIC DNA]</scope>
    <source>
        <strain evidence="3">IBRC-M 10813</strain>
    </source>
</reference>